<evidence type="ECO:0008006" key="3">
    <source>
        <dbReference type="Google" id="ProtNLM"/>
    </source>
</evidence>
<name>A0A9W6HCG8_9MICO</name>
<dbReference type="EMBL" id="BSEN01000015">
    <property type="protein sequence ID" value="GLJ77553.1"/>
    <property type="molecule type" value="Genomic_DNA"/>
</dbReference>
<dbReference type="RefSeq" id="WP_271178188.1">
    <property type="nucleotide sequence ID" value="NZ_BAAAJO010000003.1"/>
</dbReference>
<protein>
    <recommendedName>
        <fullName evidence="3">Bacteriocin biosynthesis cyclodehydratase domain-containing protein</fullName>
    </recommendedName>
</protein>
<dbReference type="Gene3D" id="3.40.50.720">
    <property type="entry name" value="NAD(P)-binding Rossmann-like Domain"/>
    <property type="match status" value="1"/>
</dbReference>
<evidence type="ECO:0000313" key="1">
    <source>
        <dbReference type="EMBL" id="GLJ77553.1"/>
    </source>
</evidence>
<dbReference type="NCBIfam" id="TIGR03882">
    <property type="entry name" value="cyclo_dehyd_2"/>
    <property type="match status" value="1"/>
</dbReference>
<keyword evidence="2" id="KW-1185">Reference proteome</keyword>
<proteinExistence type="predicted"/>
<comment type="caution">
    <text evidence="1">The sequence shown here is derived from an EMBL/GenBank/DDBJ whole genome shotgun (WGS) entry which is preliminary data.</text>
</comment>
<dbReference type="InterPro" id="IPR022291">
    <property type="entry name" value="Bacteriocin_synth_cyclodeHase"/>
</dbReference>
<evidence type="ECO:0000313" key="2">
    <source>
        <dbReference type="Proteomes" id="UP001142372"/>
    </source>
</evidence>
<organism evidence="1 2">
    <name type="scientific">Leifsonia poae</name>
    <dbReference type="NCBI Taxonomy" id="110933"/>
    <lineage>
        <taxon>Bacteria</taxon>
        <taxon>Bacillati</taxon>
        <taxon>Actinomycetota</taxon>
        <taxon>Actinomycetes</taxon>
        <taxon>Micrococcales</taxon>
        <taxon>Microbacteriaceae</taxon>
        <taxon>Leifsonia</taxon>
    </lineage>
</organism>
<reference evidence="1" key="2">
    <citation type="submission" date="2023-01" db="EMBL/GenBank/DDBJ databases">
        <authorList>
            <person name="Sun Q."/>
            <person name="Evtushenko L."/>
        </authorList>
    </citation>
    <scope>NUCLEOTIDE SEQUENCE</scope>
    <source>
        <strain evidence="1">VKM Ac-1401</strain>
    </source>
</reference>
<sequence length="285" mass="30376">MTFALDPHIHRVWRTPHILQFGVDRPLLTLTGLSNAEERMIVALDAGVTLSGLQLVARKAGGDAADVDRFLTRVSPLLAKAPTPAAPPSTVVLDGAGPAATRIGQVLRESDLDVRAGLRWSDPAVRAARAAVIVASFAVEPERHGRWLRRDIPHLPVVFGDDAVAIGPFVEPGEGACLGCIERHRADAEPEWPAMASQLYTRDSGRESSLVSTAVAAIVGRLVLERLHSDSRRAAEVSLSLDYATGITTARGHSPHADCGCRALPGNGTADVLWPGRPDFPSPTR</sequence>
<dbReference type="AlphaFoldDB" id="A0A9W6HCG8"/>
<reference evidence="1" key="1">
    <citation type="journal article" date="2014" name="Int. J. Syst. Evol. Microbiol.">
        <title>Complete genome sequence of Corynebacterium casei LMG S-19264T (=DSM 44701T), isolated from a smear-ripened cheese.</title>
        <authorList>
            <consortium name="US DOE Joint Genome Institute (JGI-PGF)"/>
            <person name="Walter F."/>
            <person name="Albersmeier A."/>
            <person name="Kalinowski J."/>
            <person name="Ruckert C."/>
        </authorList>
    </citation>
    <scope>NUCLEOTIDE SEQUENCE</scope>
    <source>
        <strain evidence="1">VKM Ac-1401</strain>
    </source>
</reference>
<dbReference type="Proteomes" id="UP001142372">
    <property type="component" value="Unassembled WGS sequence"/>
</dbReference>
<gene>
    <name evidence="1" type="ORF">GCM10017584_31270</name>
</gene>
<accession>A0A9W6HCG8</accession>